<evidence type="ECO:0000256" key="1">
    <source>
        <dbReference type="ARBA" id="ARBA00022729"/>
    </source>
</evidence>
<evidence type="ECO:0000313" key="6">
    <source>
        <dbReference type="Proteomes" id="UP000476411"/>
    </source>
</evidence>
<gene>
    <name evidence="5" type="ORF">GWR21_18315</name>
</gene>
<reference evidence="5 6" key="1">
    <citation type="submission" date="2020-01" db="EMBL/GenBank/DDBJ databases">
        <title>Complete genome sequence of Chitinophaga sp. H33E-04 isolated from quinoa roots.</title>
        <authorList>
            <person name="Weon H.-Y."/>
            <person name="Lee S.A."/>
        </authorList>
    </citation>
    <scope>NUCLEOTIDE SEQUENCE [LARGE SCALE GENOMIC DNA]</scope>
    <source>
        <strain evidence="5 6">H33E-04</strain>
    </source>
</reference>
<evidence type="ECO:0000259" key="4">
    <source>
        <dbReference type="PROSITE" id="PS51841"/>
    </source>
</evidence>
<organism evidence="5 6">
    <name type="scientific">Chitinophaga agri</name>
    <dbReference type="NCBI Taxonomy" id="2703787"/>
    <lineage>
        <taxon>Bacteria</taxon>
        <taxon>Pseudomonadati</taxon>
        <taxon>Bacteroidota</taxon>
        <taxon>Chitinophagia</taxon>
        <taxon>Chitinophagales</taxon>
        <taxon>Chitinophagaceae</taxon>
        <taxon>Chitinophaga</taxon>
    </lineage>
</organism>
<dbReference type="Gene3D" id="2.60.40.1220">
    <property type="match status" value="2"/>
</dbReference>
<evidence type="ECO:0000256" key="3">
    <source>
        <dbReference type="SAM" id="SignalP"/>
    </source>
</evidence>
<dbReference type="PROSITE" id="PS51841">
    <property type="entry name" value="LTD"/>
    <property type="match status" value="1"/>
</dbReference>
<dbReference type="KEGG" id="chih:GWR21_18315"/>
<dbReference type="RefSeq" id="WP_162333151.1">
    <property type="nucleotide sequence ID" value="NZ_CP048113.1"/>
</dbReference>
<dbReference type="InterPro" id="IPR014755">
    <property type="entry name" value="Cu-Rt/internalin_Ig-like"/>
</dbReference>
<accession>A0A6B9ZIZ5</accession>
<dbReference type="EMBL" id="CP048113">
    <property type="protein sequence ID" value="QHS61481.1"/>
    <property type="molecule type" value="Genomic_DNA"/>
</dbReference>
<dbReference type="InterPro" id="IPR036415">
    <property type="entry name" value="Lamin_tail_dom_sf"/>
</dbReference>
<dbReference type="Proteomes" id="UP000476411">
    <property type="component" value="Chromosome"/>
</dbReference>
<evidence type="ECO:0000313" key="5">
    <source>
        <dbReference type="EMBL" id="QHS61481.1"/>
    </source>
</evidence>
<feature type="signal peptide" evidence="3">
    <location>
        <begin position="1"/>
        <end position="19"/>
    </location>
</feature>
<proteinExistence type="predicted"/>
<keyword evidence="6" id="KW-1185">Reference proteome</keyword>
<sequence>MRITIVCACLLLQVTFSYAQVSEKFDYQSINEAVSWNGTDTAWSVEQGKLRSHLQQASTGFYLSTPSSLARNAIWEWWLQLDFNTSSLNYTDVFLIADSANLLAPALKGYFVRIGNTKDDICLYRKDGNTTPVLLIDGRDGITDHTSSLLKIKVSRKDDDWELWTDENGSGSNYVREGIAKDNRYNTSRFMGFAVRQSTASFFRRHYFDDISVSAVVADTTPPSLLSVRLINDHTLSCCFSEIPDSSSISNYDHFYLSQTGNTPLQIRRDSNMPACINVQFSQPFPNGDSVQLYIKEVTDLAGNTAHVLTTSFLYYLSTGYDVLIHEFLPRALPSAGLLPARFVELKNNSPFTFQLKGWRIGNGSRDVALSAWTFTPGSYLIVCDRQSAGLFPADAPVMGISSFPAPGDSDFITLRNDSGMLVHAVAYDRSWYDNPVKEKGGWSLEMVDVNLPCAGASNWRPSLAKEGGTPGRPNTVSAPGTTPPPVTVINAYAPDSMTVILSFSGIMDSMQVSDVARYRFEPQLQVTALTAMPPLYNSVSLRLSAPLLPYQVYAIAVDNMHDCTGQPVTTTKELLLARAFIADSFDIVFNEILYDPAPGVPEFVEVRNRSRKAVDLRQLFITRRKTDGGLDEVIPLSATPRLLLPGNYAAFTTSPASLCLPYDCWSPDAIYKIDLPALINEEGTVVLLNAAGQVIDELHYSDKMHAELASNTRGVSLERLQPDGATQDAYNWRSAASTVKYATPGRANSRQLPAGEGTGMLAVQPAIFSPDNDGLDDLAVLHYQFPEPGYIINVTIFDAAGRKVRLLERNTSLPAAGYMTWDGRGENNRELVTGIYIIFAQAFSPAGEVRQWKLPVVLGKKLNS</sequence>
<dbReference type="Pfam" id="PF00932">
    <property type="entry name" value="LTD"/>
    <property type="match status" value="1"/>
</dbReference>
<keyword evidence="1 3" id="KW-0732">Signal</keyword>
<dbReference type="InterPro" id="IPR001322">
    <property type="entry name" value="Lamin_tail_dom"/>
</dbReference>
<evidence type="ECO:0000256" key="2">
    <source>
        <dbReference type="SAM" id="MobiDB-lite"/>
    </source>
</evidence>
<feature type="domain" description="LTD" evidence="4">
    <location>
        <begin position="584"/>
        <end position="703"/>
    </location>
</feature>
<protein>
    <submittedName>
        <fullName evidence="5">Lamin tail domain-containing protein</fullName>
    </submittedName>
</protein>
<dbReference type="Gene3D" id="2.60.40.4070">
    <property type="match status" value="1"/>
</dbReference>
<feature type="chain" id="PRO_5025533830" evidence="3">
    <location>
        <begin position="20"/>
        <end position="865"/>
    </location>
</feature>
<feature type="region of interest" description="Disordered" evidence="2">
    <location>
        <begin position="464"/>
        <end position="483"/>
    </location>
</feature>
<dbReference type="SUPFAM" id="SSF74853">
    <property type="entry name" value="Lamin A/C globular tail domain"/>
    <property type="match status" value="1"/>
</dbReference>
<dbReference type="AlphaFoldDB" id="A0A6B9ZIZ5"/>
<name>A0A6B9ZIZ5_9BACT</name>